<dbReference type="InterPro" id="IPR004879">
    <property type="entry name" value="Ssp411-like_TRX"/>
</dbReference>
<sequence>MLRRALLRQHSQDPVDWYPFGPEAFERARELDRPVFLSIGYSACHWCHVMAHESFADETTAREMNESVVAVKVD</sequence>
<dbReference type="EMBL" id="AUZZ01003518">
    <property type="protein sequence ID" value="EQD56741.1"/>
    <property type="molecule type" value="Genomic_DNA"/>
</dbReference>
<dbReference type="Gene3D" id="3.40.30.10">
    <property type="entry name" value="Glutaredoxin"/>
    <property type="match status" value="1"/>
</dbReference>
<dbReference type="PANTHER" id="PTHR42899:SF1">
    <property type="entry name" value="SPERMATOGENESIS-ASSOCIATED PROTEIN 20"/>
    <property type="match status" value="1"/>
</dbReference>
<dbReference type="SUPFAM" id="SSF52833">
    <property type="entry name" value="Thioredoxin-like"/>
    <property type="match status" value="1"/>
</dbReference>
<feature type="domain" description="Spermatogenesis-associated protein 20-like TRX" evidence="1">
    <location>
        <begin position="6"/>
        <end position="74"/>
    </location>
</feature>
<reference evidence="2" key="1">
    <citation type="submission" date="2013-08" db="EMBL/GenBank/DDBJ databases">
        <authorList>
            <person name="Mendez C."/>
            <person name="Richter M."/>
            <person name="Ferrer M."/>
            <person name="Sanchez J."/>
        </authorList>
    </citation>
    <scope>NUCLEOTIDE SEQUENCE</scope>
</reference>
<feature type="non-terminal residue" evidence="2">
    <location>
        <position position="74"/>
    </location>
</feature>
<comment type="caution">
    <text evidence="2">The sequence shown here is derived from an EMBL/GenBank/DDBJ whole genome shotgun (WGS) entry which is preliminary data.</text>
</comment>
<proteinExistence type="predicted"/>
<gene>
    <name evidence="2" type="ORF">B2A_05118</name>
</gene>
<protein>
    <submittedName>
        <fullName evidence="2">Spermatogenesis-associated protein 20</fullName>
    </submittedName>
</protein>
<dbReference type="Pfam" id="PF03190">
    <property type="entry name" value="Thioredox_DsbH"/>
    <property type="match status" value="1"/>
</dbReference>
<dbReference type="InterPro" id="IPR036249">
    <property type="entry name" value="Thioredoxin-like_sf"/>
</dbReference>
<organism evidence="2">
    <name type="scientific">mine drainage metagenome</name>
    <dbReference type="NCBI Taxonomy" id="410659"/>
    <lineage>
        <taxon>unclassified sequences</taxon>
        <taxon>metagenomes</taxon>
        <taxon>ecological metagenomes</taxon>
    </lineage>
</organism>
<evidence type="ECO:0000259" key="1">
    <source>
        <dbReference type="Pfam" id="PF03190"/>
    </source>
</evidence>
<name>T1A7U8_9ZZZZ</name>
<dbReference type="PANTHER" id="PTHR42899">
    <property type="entry name" value="SPERMATOGENESIS-ASSOCIATED PROTEIN 20"/>
    <property type="match status" value="1"/>
</dbReference>
<dbReference type="AlphaFoldDB" id="T1A7U8"/>
<dbReference type="InterPro" id="IPR024705">
    <property type="entry name" value="Ssp411"/>
</dbReference>
<accession>T1A7U8</accession>
<reference evidence="2" key="2">
    <citation type="journal article" date="2014" name="ISME J.">
        <title>Microbial stratification in low pH oxic and suboxic macroscopic growths along an acid mine drainage.</title>
        <authorList>
            <person name="Mendez-Garcia C."/>
            <person name="Mesa V."/>
            <person name="Sprenger R.R."/>
            <person name="Richter M."/>
            <person name="Diez M.S."/>
            <person name="Solano J."/>
            <person name="Bargiela R."/>
            <person name="Golyshina O.V."/>
            <person name="Manteca A."/>
            <person name="Ramos J.L."/>
            <person name="Gallego J.R."/>
            <person name="Llorente I."/>
            <person name="Martins Dos Santos V.A."/>
            <person name="Jensen O.N."/>
            <person name="Pelaez A.I."/>
            <person name="Sanchez J."/>
            <person name="Ferrer M."/>
        </authorList>
    </citation>
    <scope>NUCLEOTIDE SEQUENCE</scope>
</reference>
<evidence type="ECO:0000313" key="2">
    <source>
        <dbReference type="EMBL" id="EQD56741.1"/>
    </source>
</evidence>